<dbReference type="FunFam" id="3.30.360.10:FF:000008">
    <property type="entry name" value="Alpha-aminoadipic semialdehyde synthase, mitochondrial"/>
    <property type="match status" value="1"/>
</dbReference>
<dbReference type="AlphaFoldDB" id="A0A0V0QTM1"/>
<dbReference type="GO" id="GO:0004753">
    <property type="term" value="F:saccharopine dehydrogenase activity"/>
    <property type="evidence" value="ECO:0007669"/>
    <property type="project" value="TreeGrafter"/>
</dbReference>
<keyword evidence="1" id="KW-0521">NADP</keyword>
<dbReference type="PANTHER" id="PTHR11133">
    <property type="entry name" value="SACCHAROPINE DEHYDROGENASE"/>
    <property type="match status" value="1"/>
</dbReference>
<keyword evidence="2" id="KW-0560">Oxidoreductase</keyword>
<dbReference type="Pfam" id="PF03435">
    <property type="entry name" value="Sacchrp_dh_NADP"/>
    <property type="match status" value="1"/>
</dbReference>
<evidence type="ECO:0000256" key="2">
    <source>
        <dbReference type="ARBA" id="ARBA00023002"/>
    </source>
</evidence>
<evidence type="ECO:0000313" key="6">
    <source>
        <dbReference type="Proteomes" id="UP000054937"/>
    </source>
</evidence>
<evidence type="ECO:0000256" key="1">
    <source>
        <dbReference type="ARBA" id="ARBA00022857"/>
    </source>
</evidence>
<dbReference type="EMBL" id="LDAU01000109">
    <property type="protein sequence ID" value="KRX05360.1"/>
    <property type="molecule type" value="Genomic_DNA"/>
</dbReference>
<reference evidence="5 6" key="1">
    <citation type="journal article" date="2015" name="Sci. Rep.">
        <title>Genome of the facultative scuticociliatosis pathogen Pseudocohnilembus persalinus provides insight into its virulence through horizontal gene transfer.</title>
        <authorList>
            <person name="Xiong J."/>
            <person name="Wang G."/>
            <person name="Cheng J."/>
            <person name="Tian M."/>
            <person name="Pan X."/>
            <person name="Warren A."/>
            <person name="Jiang C."/>
            <person name="Yuan D."/>
            <person name="Miao W."/>
        </authorList>
    </citation>
    <scope>NUCLEOTIDE SEQUENCE [LARGE SCALE GENOMIC DNA]</scope>
    <source>
        <strain evidence="5">36N120E</strain>
    </source>
</reference>
<protein>
    <recommendedName>
        <fullName evidence="7">Saccharopine dehydrogenase</fullName>
    </recommendedName>
</protein>
<evidence type="ECO:0000259" key="4">
    <source>
        <dbReference type="Pfam" id="PF16653"/>
    </source>
</evidence>
<evidence type="ECO:0008006" key="7">
    <source>
        <dbReference type="Google" id="ProtNLM"/>
    </source>
</evidence>
<dbReference type="InParanoid" id="A0A0V0QTM1"/>
<dbReference type="PANTHER" id="PTHR11133:SF22">
    <property type="entry name" value="ALPHA-AMINOADIPIC SEMIALDEHYDE SYNTHASE, MITOCHONDRIAL"/>
    <property type="match status" value="1"/>
</dbReference>
<accession>A0A0V0QTM1</accession>
<organism evidence="5 6">
    <name type="scientific">Pseudocohnilembus persalinus</name>
    <name type="common">Ciliate</name>
    <dbReference type="NCBI Taxonomy" id="266149"/>
    <lineage>
        <taxon>Eukaryota</taxon>
        <taxon>Sar</taxon>
        <taxon>Alveolata</taxon>
        <taxon>Ciliophora</taxon>
        <taxon>Intramacronucleata</taxon>
        <taxon>Oligohymenophorea</taxon>
        <taxon>Scuticociliatia</taxon>
        <taxon>Philasterida</taxon>
        <taxon>Pseudocohnilembidae</taxon>
        <taxon>Pseudocohnilembus</taxon>
    </lineage>
</organism>
<feature type="domain" description="Saccharopine dehydrogenase-like C-terminal" evidence="4">
    <location>
        <begin position="117"/>
        <end position="454"/>
    </location>
</feature>
<dbReference type="Proteomes" id="UP000054937">
    <property type="component" value="Unassembled WGS sequence"/>
</dbReference>
<name>A0A0V0QTM1_PSEPJ</name>
<dbReference type="SUPFAM" id="SSF51735">
    <property type="entry name" value="NAD(P)-binding Rossmann-fold domains"/>
    <property type="match status" value="1"/>
</dbReference>
<dbReference type="OrthoDB" id="10059875at2759"/>
<evidence type="ECO:0000313" key="5">
    <source>
        <dbReference type="EMBL" id="KRX05360.1"/>
    </source>
</evidence>
<dbReference type="Gene3D" id="3.40.50.720">
    <property type="entry name" value="NAD(P)-binding Rossmann-like Domain"/>
    <property type="match status" value="1"/>
</dbReference>
<comment type="caution">
    <text evidence="5">The sequence shown here is derived from an EMBL/GenBank/DDBJ whole genome shotgun (WGS) entry which is preliminary data.</text>
</comment>
<feature type="domain" description="Saccharopine dehydrogenase NADP binding" evidence="3">
    <location>
        <begin position="7"/>
        <end position="112"/>
    </location>
</feature>
<proteinExistence type="predicted"/>
<dbReference type="SUPFAM" id="SSF55347">
    <property type="entry name" value="Glyceraldehyde-3-phosphate dehydrogenase-like, C-terminal domain"/>
    <property type="match status" value="1"/>
</dbReference>
<dbReference type="InterPro" id="IPR032095">
    <property type="entry name" value="Sacchrp_dh-like_C"/>
</dbReference>
<dbReference type="GO" id="GO:0005737">
    <property type="term" value="C:cytoplasm"/>
    <property type="evidence" value="ECO:0007669"/>
    <property type="project" value="TreeGrafter"/>
</dbReference>
<dbReference type="InterPro" id="IPR005097">
    <property type="entry name" value="Sacchrp_dh_NADP-bd"/>
</dbReference>
<dbReference type="InterPro" id="IPR036291">
    <property type="entry name" value="NAD(P)-bd_dom_sf"/>
</dbReference>
<dbReference type="InterPro" id="IPR051168">
    <property type="entry name" value="AASS"/>
</dbReference>
<dbReference type="Gene3D" id="1.10.1870.10">
    <property type="entry name" value="Domain 3, Saccharopine reductase"/>
    <property type="match status" value="1"/>
</dbReference>
<dbReference type="Pfam" id="PF16653">
    <property type="entry name" value="Sacchrp_dh_C"/>
    <property type="match status" value="1"/>
</dbReference>
<dbReference type="Gene3D" id="3.30.360.10">
    <property type="entry name" value="Dihydrodipicolinate Reductase, domain 2"/>
    <property type="match status" value="1"/>
</dbReference>
<gene>
    <name evidence="5" type="ORF">PPERSA_00661</name>
</gene>
<dbReference type="GO" id="GO:0019878">
    <property type="term" value="P:lysine biosynthetic process via aminoadipic acid"/>
    <property type="evidence" value="ECO:0007669"/>
    <property type="project" value="TreeGrafter"/>
</dbReference>
<evidence type="ECO:0000259" key="3">
    <source>
        <dbReference type="Pfam" id="PF03435"/>
    </source>
</evidence>
<keyword evidence="6" id="KW-1185">Reference proteome</keyword>
<dbReference type="OMA" id="WNYKFTW"/>
<sequence>MSQQKKILLLGSGLMAQTVVDFLSKRSDNFIMIASNILKDAQALANGRKNCSACEVDVTNPNVFLLSYVPWTLHMHIAKACLKEKKNLVTASYIQPAMKELNQDVENAGLTFLNEVGVDPGIDHIATMKVVDECAEKGEKILEYESFCGGLPSPEYCDNPLGYKFSWSPIGALLALKNDAVYLLNGQPKNVGHEDLLYTAQKKDVNMSLSLEGYPNRDSVKYKELYRLNDCQNLIRGTLRFYGFSVILNSMKALGLLDNQNKVTQDGSWFELLGNQVKDVKKIDQTVGKVVASLGLDKQQSELVGKILTKSFANENYKDICERDITEKAQIIVSAYQTLGFFNPSNTVSSKETYLVNLVQILEKSCTLAEGETDMIVMQHKFKILRKDGSINNKKSTMIVIGQKNGFSAMAITVGTPTALAAQLILDGKITRKGVLMPNHKDIYQPLFDELTNLGLMCKEQDSIVPAAKI</sequence>